<dbReference type="GO" id="GO:0005524">
    <property type="term" value="F:ATP binding"/>
    <property type="evidence" value="ECO:0007669"/>
    <property type="project" value="UniProtKB-KW"/>
</dbReference>
<dbReference type="SUPFAM" id="SSF46689">
    <property type="entry name" value="Homeodomain-like"/>
    <property type="match status" value="1"/>
</dbReference>
<dbReference type="GO" id="GO:0043565">
    <property type="term" value="F:sequence-specific DNA binding"/>
    <property type="evidence" value="ECO:0007669"/>
    <property type="project" value="InterPro"/>
</dbReference>
<keyword evidence="1" id="KW-0547">Nucleotide-binding</keyword>
<dbReference type="CDD" id="cd00130">
    <property type="entry name" value="PAS"/>
    <property type="match status" value="1"/>
</dbReference>
<name>A0A1I0HRR1_9FIRM</name>
<dbReference type="Pfam" id="PF02954">
    <property type="entry name" value="HTH_8"/>
    <property type="match status" value="1"/>
</dbReference>
<evidence type="ECO:0000256" key="3">
    <source>
        <dbReference type="ARBA" id="ARBA00023015"/>
    </source>
</evidence>
<dbReference type="InterPro" id="IPR025943">
    <property type="entry name" value="Sigma_54_int_dom_ATP-bd_2"/>
</dbReference>
<dbReference type="STRING" id="460384.SAMN05216313_11757"/>
<dbReference type="Pfam" id="PF00158">
    <property type="entry name" value="Sigma54_activat"/>
    <property type="match status" value="1"/>
</dbReference>
<keyword evidence="2" id="KW-0067">ATP-binding</keyword>
<keyword evidence="5" id="KW-0804">Transcription</keyword>
<dbReference type="FunFam" id="3.40.50.300:FF:000006">
    <property type="entry name" value="DNA-binding transcriptional regulator NtrC"/>
    <property type="match status" value="1"/>
</dbReference>
<dbReference type="Proteomes" id="UP000198508">
    <property type="component" value="Unassembled WGS sequence"/>
</dbReference>
<accession>A0A1I0HRR1</accession>
<evidence type="ECO:0000256" key="1">
    <source>
        <dbReference type="ARBA" id="ARBA00022741"/>
    </source>
</evidence>
<sequence length="449" mass="51411">MVMNELLLPDLFTLLDSLDWGISIFDENGKFLWVNRYVLKCSGRPRKFYEGKSVYDFQSLGILDTPVCSEVFRLKKKVTHLQYSYTGSGTLGEFIVTATPIFDSNGNVKYAVADRMDVRHLKERHELVLRERQQHDASKIKVESKKLELIYRSGVMEKLVKDVERAAAVASVILLQGESGTGKDVFAHYIHENSPYRNGPMIEINCASMPESLLESELFGYTKGAFTGALNTGKEGLIEAADKGTLFLDEINSMPLGLQAKLLRVLESRSITRIGSTKPIDVDFRLIAATNRSLVECVEERIFRADLYYRLNVIPVTIPPLRERKEDIPVLTDFFLDKFCDRYSLQKKFAKRVYRTFEAYSWPGNVRELKNIVERMVIMSTVSTITINEIPQSMFSENGFPAGPEPELDEKERIRRALEINNGHREKTARYLSISRRTLQYKLKKYGLN</sequence>
<organism evidence="7 8">
    <name type="scientific">Enterocloster lavalensis</name>
    <dbReference type="NCBI Taxonomy" id="460384"/>
    <lineage>
        <taxon>Bacteria</taxon>
        <taxon>Bacillati</taxon>
        <taxon>Bacillota</taxon>
        <taxon>Clostridia</taxon>
        <taxon>Lachnospirales</taxon>
        <taxon>Lachnospiraceae</taxon>
        <taxon>Enterocloster</taxon>
    </lineage>
</organism>
<dbReference type="Gene3D" id="1.10.10.60">
    <property type="entry name" value="Homeodomain-like"/>
    <property type="match status" value="1"/>
</dbReference>
<keyword evidence="4 7" id="KW-0238">DNA-binding</keyword>
<dbReference type="InterPro" id="IPR025944">
    <property type="entry name" value="Sigma_54_int_dom_CS"/>
</dbReference>
<evidence type="ECO:0000313" key="8">
    <source>
        <dbReference type="Proteomes" id="UP000198508"/>
    </source>
</evidence>
<dbReference type="GO" id="GO:0006355">
    <property type="term" value="P:regulation of DNA-templated transcription"/>
    <property type="evidence" value="ECO:0007669"/>
    <property type="project" value="InterPro"/>
</dbReference>
<dbReference type="EMBL" id="FOIM01000017">
    <property type="protein sequence ID" value="SET86492.1"/>
    <property type="molecule type" value="Genomic_DNA"/>
</dbReference>
<evidence type="ECO:0000313" key="7">
    <source>
        <dbReference type="EMBL" id="SET86492.1"/>
    </source>
</evidence>
<keyword evidence="3" id="KW-0805">Transcription regulation</keyword>
<evidence type="ECO:0000256" key="5">
    <source>
        <dbReference type="ARBA" id="ARBA00023163"/>
    </source>
</evidence>
<dbReference type="Gene3D" id="3.30.450.20">
    <property type="entry name" value="PAS domain"/>
    <property type="match status" value="1"/>
</dbReference>
<dbReference type="Gene3D" id="3.40.50.300">
    <property type="entry name" value="P-loop containing nucleotide triphosphate hydrolases"/>
    <property type="match status" value="1"/>
</dbReference>
<dbReference type="AlphaFoldDB" id="A0A1I0HRR1"/>
<dbReference type="InterPro" id="IPR002078">
    <property type="entry name" value="Sigma_54_int"/>
</dbReference>
<dbReference type="Gene3D" id="1.10.8.60">
    <property type="match status" value="1"/>
</dbReference>
<keyword evidence="8" id="KW-1185">Reference proteome</keyword>
<protein>
    <submittedName>
        <fullName evidence="7">Transcriptional regulator containing PAS, AAA-type ATPase, and DNA-binding Fis domains</fullName>
    </submittedName>
</protein>
<dbReference type="CDD" id="cd00009">
    <property type="entry name" value="AAA"/>
    <property type="match status" value="1"/>
</dbReference>
<dbReference type="RefSeq" id="WP_166434544.1">
    <property type="nucleotide sequence ID" value="NZ_CAJJSN010000005.1"/>
</dbReference>
<evidence type="ECO:0000256" key="4">
    <source>
        <dbReference type="ARBA" id="ARBA00023125"/>
    </source>
</evidence>
<gene>
    <name evidence="7" type="ORF">SAMN05216313_11757</name>
</gene>
<dbReference type="InterPro" id="IPR058031">
    <property type="entry name" value="AAA_lid_NorR"/>
</dbReference>
<dbReference type="Pfam" id="PF25601">
    <property type="entry name" value="AAA_lid_14"/>
    <property type="match status" value="1"/>
</dbReference>
<dbReference type="InterPro" id="IPR035965">
    <property type="entry name" value="PAS-like_dom_sf"/>
</dbReference>
<dbReference type="GeneID" id="93279186"/>
<dbReference type="InterPro" id="IPR009057">
    <property type="entry name" value="Homeodomain-like_sf"/>
</dbReference>
<dbReference type="PROSITE" id="PS50045">
    <property type="entry name" value="SIGMA54_INTERACT_4"/>
    <property type="match status" value="1"/>
</dbReference>
<dbReference type="SUPFAM" id="SSF55785">
    <property type="entry name" value="PYP-like sensor domain (PAS domain)"/>
    <property type="match status" value="1"/>
</dbReference>
<dbReference type="InterPro" id="IPR003593">
    <property type="entry name" value="AAA+_ATPase"/>
</dbReference>
<dbReference type="PROSITE" id="PS00675">
    <property type="entry name" value="SIGMA54_INTERACT_1"/>
    <property type="match status" value="1"/>
</dbReference>
<dbReference type="SUPFAM" id="SSF52540">
    <property type="entry name" value="P-loop containing nucleoside triphosphate hydrolases"/>
    <property type="match status" value="1"/>
</dbReference>
<reference evidence="8" key="1">
    <citation type="submission" date="2016-10" db="EMBL/GenBank/DDBJ databases">
        <authorList>
            <person name="Varghese N."/>
            <person name="Submissions S."/>
        </authorList>
    </citation>
    <scope>NUCLEOTIDE SEQUENCE [LARGE SCALE GENOMIC DNA]</scope>
    <source>
        <strain evidence="8">NLAE-zl-G277</strain>
    </source>
</reference>
<evidence type="ECO:0000259" key="6">
    <source>
        <dbReference type="PROSITE" id="PS50045"/>
    </source>
</evidence>
<dbReference type="InterPro" id="IPR002197">
    <property type="entry name" value="HTH_Fis"/>
</dbReference>
<dbReference type="InterPro" id="IPR000014">
    <property type="entry name" value="PAS"/>
</dbReference>
<dbReference type="PROSITE" id="PS00688">
    <property type="entry name" value="SIGMA54_INTERACT_3"/>
    <property type="match status" value="1"/>
</dbReference>
<dbReference type="PRINTS" id="PR01590">
    <property type="entry name" value="HTHFIS"/>
</dbReference>
<dbReference type="InterPro" id="IPR027417">
    <property type="entry name" value="P-loop_NTPase"/>
</dbReference>
<dbReference type="SMART" id="SM00382">
    <property type="entry name" value="AAA"/>
    <property type="match status" value="1"/>
</dbReference>
<proteinExistence type="predicted"/>
<dbReference type="PANTHER" id="PTHR32071:SF57">
    <property type="entry name" value="C4-DICARBOXYLATE TRANSPORT TRANSCRIPTIONAL REGULATORY PROTEIN DCTD"/>
    <property type="match status" value="1"/>
</dbReference>
<dbReference type="PROSITE" id="PS00676">
    <property type="entry name" value="SIGMA54_INTERACT_2"/>
    <property type="match status" value="1"/>
</dbReference>
<feature type="domain" description="Sigma-54 factor interaction" evidence="6">
    <location>
        <begin position="149"/>
        <end position="378"/>
    </location>
</feature>
<dbReference type="InterPro" id="IPR013656">
    <property type="entry name" value="PAS_4"/>
</dbReference>
<dbReference type="Pfam" id="PF08448">
    <property type="entry name" value="PAS_4"/>
    <property type="match status" value="1"/>
</dbReference>
<dbReference type="InterPro" id="IPR025662">
    <property type="entry name" value="Sigma_54_int_dom_ATP-bd_1"/>
</dbReference>
<evidence type="ECO:0000256" key="2">
    <source>
        <dbReference type="ARBA" id="ARBA00022840"/>
    </source>
</evidence>
<dbReference type="PANTHER" id="PTHR32071">
    <property type="entry name" value="TRANSCRIPTIONAL REGULATORY PROTEIN"/>
    <property type="match status" value="1"/>
</dbReference>